<dbReference type="PANTHER" id="PTHR30419:SF8">
    <property type="entry name" value="NITROGEN ASSIMILATION TRANSCRIPTIONAL ACTIVATOR-RELATED"/>
    <property type="match status" value="1"/>
</dbReference>
<dbReference type="GO" id="GO:0003677">
    <property type="term" value="F:DNA binding"/>
    <property type="evidence" value="ECO:0007669"/>
    <property type="project" value="UniProtKB-KW"/>
</dbReference>
<dbReference type="InterPro" id="IPR050950">
    <property type="entry name" value="HTH-type_LysR_regulators"/>
</dbReference>
<dbReference type="GO" id="GO:0005829">
    <property type="term" value="C:cytosol"/>
    <property type="evidence" value="ECO:0007669"/>
    <property type="project" value="TreeGrafter"/>
</dbReference>
<evidence type="ECO:0000256" key="1">
    <source>
        <dbReference type="ARBA" id="ARBA00009437"/>
    </source>
</evidence>
<comment type="similarity">
    <text evidence="1">Belongs to the LysR transcriptional regulatory family.</text>
</comment>
<dbReference type="GO" id="GO:0003700">
    <property type="term" value="F:DNA-binding transcription factor activity"/>
    <property type="evidence" value="ECO:0007669"/>
    <property type="project" value="InterPro"/>
</dbReference>
<dbReference type="PROSITE" id="PS50931">
    <property type="entry name" value="HTH_LYSR"/>
    <property type="match status" value="1"/>
</dbReference>
<keyword evidence="2" id="KW-0805">Transcription regulation</keyword>
<evidence type="ECO:0000256" key="2">
    <source>
        <dbReference type="ARBA" id="ARBA00023015"/>
    </source>
</evidence>
<dbReference type="Gene3D" id="1.10.10.10">
    <property type="entry name" value="Winged helix-like DNA-binding domain superfamily/Winged helix DNA-binding domain"/>
    <property type="match status" value="1"/>
</dbReference>
<dbReference type="InterPro" id="IPR005119">
    <property type="entry name" value="LysR_subst-bd"/>
</dbReference>
<dbReference type="SUPFAM" id="SSF46785">
    <property type="entry name" value="Winged helix' DNA-binding domain"/>
    <property type="match status" value="1"/>
</dbReference>
<evidence type="ECO:0000256" key="3">
    <source>
        <dbReference type="ARBA" id="ARBA00023125"/>
    </source>
</evidence>
<dbReference type="Gene3D" id="3.40.190.290">
    <property type="match status" value="1"/>
</dbReference>
<gene>
    <name evidence="6" type="ORF">SAMN05192543_10482</name>
</gene>
<evidence type="ECO:0000256" key="4">
    <source>
        <dbReference type="ARBA" id="ARBA00023163"/>
    </source>
</evidence>
<proteinExistence type="inferred from homology"/>
<evidence type="ECO:0000259" key="5">
    <source>
        <dbReference type="PROSITE" id="PS50931"/>
    </source>
</evidence>
<name>A0A1I3KQW3_9BURK</name>
<dbReference type="Pfam" id="PF00126">
    <property type="entry name" value="HTH_1"/>
    <property type="match status" value="1"/>
</dbReference>
<dbReference type="Proteomes" id="UP000199548">
    <property type="component" value="Unassembled WGS sequence"/>
</dbReference>
<dbReference type="SUPFAM" id="SSF53850">
    <property type="entry name" value="Periplasmic binding protein-like II"/>
    <property type="match status" value="1"/>
</dbReference>
<dbReference type="Pfam" id="PF03466">
    <property type="entry name" value="LysR_substrate"/>
    <property type="match status" value="1"/>
</dbReference>
<evidence type="ECO:0000313" key="7">
    <source>
        <dbReference type="Proteomes" id="UP000199548"/>
    </source>
</evidence>
<dbReference type="EMBL" id="FOQU01000004">
    <property type="protein sequence ID" value="SFI74774.1"/>
    <property type="molecule type" value="Genomic_DNA"/>
</dbReference>
<dbReference type="OrthoDB" id="8839922at2"/>
<feature type="domain" description="HTH lysR-type" evidence="5">
    <location>
        <begin position="13"/>
        <end position="63"/>
    </location>
</feature>
<dbReference type="InterPro" id="IPR036390">
    <property type="entry name" value="WH_DNA-bd_sf"/>
</dbReference>
<keyword evidence="4" id="KW-0804">Transcription</keyword>
<keyword evidence="7" id="KW-1185">Reference proteome</keyword>
<keyword evidence="3 6" id="KW-0238">DNA-binding</keyword>
<organism evidence="6 7">
    <name type="scientific">Paraburkholderia megapolitana</name>
    <dbReference type="NCBI Taxonomy" id="420953"/>
    <lineage>
        <taxon>Bacteria</taxon>
        <taxon>Pseudomonadati</taxon>
        <taxon>Pseudomonadota</taxon>
        <taxon>Betaproteobacteria</taxon>
        <taxon>Burkholderiales</taxon>
        <taxon>Burkholderiaceae</taxon>
        <taxon>Paraburkholderia</taxon>
    </lineage>
</organism>
<dbReference type="InterPro" id="IPR036388">
    <property type="entry name" value="WH-like_DNA-bd_sf"/>
</dbReference>
<dbReference type="STRING" id="420953.SAMN05192543_10482"/>
<dbReference type="PANTHER" id="PTHR30419">
    <property type="entry name" value="HTH-TYPE TRANSCRIPTIONAL REGULATOR YBHD"/>
    <property type="match status" value="1"/>
</dbReference>
<dbReference type="InterPro" id="IPR000847">
    <property type="entry name" value="LysR_HTH_N"/>
</dbReference>
<protein>
    <submittedName>
        <fullName evidence="6">DNA-binding transcriptional regulator, LysR family</fullName>
    </submittedName>
</protein>
<reference evidence="6 7" key="1">
    <citation type="submission" date="2016-10" db="EMBL/GenBank/DDBJ databases">
        <authorList>
            <person name="de Groot N.N."/>
        </authorList>
    </citation>
    <scope>NUCLEOTIDE SEQUENCE [LARGE SCALE GENOMIC DNA]</scope>
    <source>
        <strain evidence="6 7">LMG 23650</strain>
    </source>
</reference>
<accession>A0A1I3KQW3</accession>
<evidence type="ECO:0000313" key="6">
    <source>
        <dbReference type="EMBL" id="SFI74774.1"/>
    </source>
</evidence>
<dbReference type="AlphaFoldDB" id="A0A1I3KQW3"/>
<sequence>MNLMRMNDRRRSYFIEVMKHSSIREAAYHLNTAASVITRQLDRLEEEIGAALFHRRSYGIIPTEAAHRLLDYYRTCQIAAERFQEDLQGELHGTVHVAMTEGYVTPLAAKVIPAFSAAHPGVDLQLFVLTANSVISEIQGERAHIGLSYNPPDLPDLQICASASRPVMLCVSPHHPLASLTSPISLRDVLPHRFAIMPEPYGLGQLIQAVALSEGVRLAPFLTTNSVAITKAFALSGTGCAFLPRTAITEEANSGKLVALPLANPLFEQAQMKILIKENRPLPRAAQAFLEFIKERAGIFADASRAPA</sequence>